<feature type="compositionally biased region" description="Polar residues" evidence="9">
    <location>
        <begin position="810"/>
        <end position="828"/>
    </location>
</feature>
<dbReference type="Pfam" id="PF00057">
    <property type="entry name" value="Ldl_recept_a"/>
    <property type="match status" value="1"/>
</dbReference>
<feature type="domain" description="EGF-like" evidence="12">
    <location>
        <begin position="2499"/>
        <end position="2534"/>
    </location>
</feature>
<comment type="subcellular location">
    <subcellularLocation>
        <location evidence="1">Membrane</location>
        <topology evidence="1">Single-pass membrane protein</topology>
    </subcellularLocation>
</comment>
<evidence type="ECO:0000256" key="1">
    <source>
        <dbReference type="ARBA" id="ARBA00004167"/>
    </source>
</evidence>
<dbReference type="PANTHER" id="PTHR24270">
    <property type="entry name" value="LOW-DENSITY LIPOPROTEIN RECEPTOR-RELATED"/>
    <property type="match status" value="1"/>
</dbReference>
<evidence type="ECO:0000256" key="6">
    <source>
        <dbReference type="ARBA" id="ARBA00023136"/>
    </source>
</evidence>
<dbReference type="GeneID" id="106465936"/>
<evidence type="ECO:0000256" key="7">
    <source>
        <dbReference type="ARBA" id="ARBA00023157"/>
    </source>
</evidence>
<protein>
    <submittedName>
        <fullName evidence="14">Uncharacterized threonine-rich GPI-anchored glycoprotein PJ4664.02-like</fullName>
    </submittedName>
</protein>
<evidence type="ECO:0000256" key="8">
    <source>
        <dbReference type="PROSITE-ProRule" id="PRU00076"/>
    </source>
</evidence>
<dbReference type="InterPro" id="IPR001881">
    <property type="entry name" value="EGF-like_Ca-bd_dom"/>
</dbReference>
<feature type="region of interest" description="Disordered" evidence="9">
    <location>
        <begin position="1985"/>
        <end position="2006"/>
    </location>
</feature>
<reference evidence="14" key="1">
    <citation type="submission" date="2025-08" db="UniProtKB">
        <authorList>
            <consortium name="RefSeq"/>
        </authorList>
    </citation>
    <scope>IDENTIFICATION</scope>
    <source>
        <tissue evidence="14">Muscle</tissue>
    </source>
</reference>
<dbReference type="PROSITE" id="PS01187">
    <property type="entry name" value="EGF_CA"/>
    <property type="match status" value="1"/>
</dbReference>
<evidence type="ECO:0000256" key="9">
    <source>
        <dbReference type="SAM" id="MobiDB-lite"/>
    </source>
</evidence>
<keyword evidence="13" id="KW-1185">Reference proteome</keyword>
<feature type="disulfide bond" evidence="8">
    <location>
        <begin position="2524"/>
        <end position="2533"/>
    </location>
</feature>
<keyword evidence="5 10" id="KW-1133">Transmembrane helix</keyword>
<feature type="region of interest" description="Disordered" evidence="9">
    <location>
        <begin position="1880"/>
        <end position="1912"/>
    </location>
</feature>
<feature type="non-terminal residue" evidence="14">
    <location>
        <position position="1"/>
    </location>
</feature>
<dbReference type="SUPFAM" id="SSF57424">
    <property type="entry name" value="LDL receptor-like module"/>
    <property type="match status" value="1"/>
</dbReference>
<dbReference type="CDD" id="cd00112">
    <property type="entry name" value="LDLa"/>
    <property type="match status" value="2"/>
</dbReference>
<feature type="region of interest" description="Disordered" evidence="9">
    <location>
        <begin position="2211"/>
        <end position="2270"/>
    </location>
</feature>
<name>A0ABM1BGP0_LIMPO</name>
<dbReference type="SMART" id="SM00192">
    <property type="entry name" value="LDLa"/>
    <property type="match status" value="2"/>
</dbReference>
<evidence type="ECO:0000256" key="2">
    <source>
        <dbReference type="ARBA" id="ARBA00022536"/>
    </source>
</evidence>
<dbReference type="Gene3D" id="4.10.400.10">
    <property type="entry name" value="Low-density Lipoprotein Receptor"/>
    <property type="match status" value="1"/>
</dbReference>
<dbReference type="Gene3D" id="2.10.25.10">
    <property type="entry name" value="Laminin"/>
    <property type="match status" value="1"/>
</dbReference>
<keyword evidence="7 8" id="KW-1015">Disulfide bond</keyword>
<evidence type="ECO:0000313" key="13">
    <source>
        <dbReference type="Proteomes" id="UP000694941"/>
    </source>
</evidence>
<dbReference type="InterPro" id="IPR049883">
    <property type="entry name" value="NOTCH1_EGF-like"/>
</dbReference>
<evidence type="ECO:0000259" key="12">
    <source>
        <dbReference type="PROSITE" id="PS50026"/>
    </source>
</evidence>
<evidence type="ECO:0000259" key="11">
    <source>
        <dbReference type="PROSITE" id="PS50024"/>
    </source>
</evidence>
<comment type="caution">
    <text evidence="8">Lacks conserved residue(s) required for the propagation of feature annotation.</text>
</comment>
<feature type="compositionally biased region" description="Polar residues" evidence="9">
    <location>
        <begin position="2243"/>
        <end position="2253"/>
    </location>
</feature>
<dbReference type="InterPro" id="IPR036364">
    <property type="entry name" value="SEA_dom_sf"/>
</dbReference>
<dbReference type="SMART" id="SM00200">
    <property type="entry name" value="SEA"/>
    <property type="match status" value="1"/>
</dbReference>
<sequence length="2679" mass="294111">CLQEEFQCLTDNLCIPESRVHDGWKDCPDGSDEECGEDQHRCGCGFPRCLDRQHVGDGISDCLDGSDEDISQKKSSYMCPDEDQLQDLLAVERKKRDAEPQEEEYIEETVNTAPDESSTANSRIIKKAKKYRTFIRRVKPSGGLNLQGSRPIVIRRTRINQASPSVLATPLRNTNLESTQLSYDRVFSSEEIDDVSVPKPIRRVVRLKRPLGQSEGNRRIIVTRRVNPQSPVGIATSVKARGPVLSYVDHSNDLDVETFHKKLYSTVLPLTFYTTFTYFTTFLQGTVPVYTSREAVRFSISLQTPNPAIVSVIEKESGYITRVEDQKITPIGSRSREGTITIVNLGSRVQIFNNDIQRAIFATTSVPTFGEQKTIDVSYLDSIAKTYYTHFTYFYTFYDSLTTQKSTRTEVISSTATPDEELLKYSFVNTIDSNGFLTVRPVNRIVNLGSTAVDGTTTHLRLSLQTLLKLDGFQNGVLRTAMPTDALVPSQDSGPILASNYMQGRVETSQQDYLSLEHSQLKPSYFSAEDASFSNQRSLSVDVTPEIPSRSETDTTLFENKPRVRVVTSIIRRTSGALKSRTFPPRPGVRVRVKPATSKLKITSFLTDENQPTTLSDLYPNQRNSLFHSTKFLIPSPENVVATPEFDNKLAEASANIVLTPFLTSSSDDSIESISTLNSAEFGTTPANRKRLKITVRRPIAGVRTTRTNARFVLPSRLDVTSRPKYYVVTRTNPLGIVQPSRRPYVKVSRRLRTFITTPSLRNKTDDHVSSSSSIKSVVLTFFTTTTFTVPYTVGDETLYTTVEETNSRITTQPVGQSSSVEATSSLDYPTDSREDTPSLDPIQGNSINMLHPDVLTPELDSDSDESLNLLSSLLISTEADATVPTFTPEELFELENSINNALKSSSPQVITTSSEDQSLLITNTLDGSHVRSEESEIPKDISSEPLNSDNDEYNLKTLFTTFTLYTTLFSGSSPIVSSFEKVVSEVVTFPVTEEIFFLSTPSLSDTRPLESLSILVETSEILKTSTIFSTSTFFATLFNGTSSFVSPIEDVHSEVYTITEPVTFTRTLSSTSTPLPTPVQPSQPIEPTPVYSTVTEYTTYTNFVTLFQEDSSIISNIEEVVSNIYTITLHGSVVDLSTTEPATTSSPTPPIVSSSSLKPSVTIFQPTTSSSLSNVDDYVPSVETYSSIIDSSGMVEVPKSSTFSSPITSPTIVSSTSKSTEEPEVVITRTTTQTVYSTDTHYITLFSGIKTILSSIEDVHSKLIAKTVTETIKGSITLNAIVSSSIKEIFLPKTTHFDASKAESERLPKVSYPKLVPSLQKYLTTYTYFTTLTSGTNTIVSSKEEVATSYITLFVPESSLLKNSELTTTSMTKPSVSYITTTEYSTYTFFTTLFNGDDQVVITNEQVIPQVRTSKITISSADFSISTTTPLSESILTFFSTYTYYTTFVTGTKTKISSNLSSVTQFVTVHPAASQDKTESSDLIIEPTPSATMVTVPAFTDSPETAVILSKSSSLATSITSVEDIGATESTMSIVDIKQSISSVADSSELEDIVSIVTIVSSSVSTEEHTPDAEGTFALEDVPVRVETKISVQTSVYVESNIASSQVESSGSNEKETVIGIQPSSSLIVGDKETPTSGNDETFLISSLESVELDEQEKVIVPTVSVGKSPVAEIKETKTLAEKTNRSFNSIFSGTSTKVIGGSTVVFFTNFILPGLDQPSSSTSAVSSTEYNESNISSLETSAFIIPTYVIDEETGALKPAEDMAENITQINSNGTNEFITKLNDFYQPSATLDYVELHNETTPDEDYDNQSGPIIDLSDLLGGNANIDGNLAEAVKGILNKINLTGTGANQTRENILGVKQKEMERESISIEKEPTGRVVDMARNEDTKPDERLTESELSSHEQESRDKETHIFSGIKTIFFEPTPVSLDPSSLEPRSEDTLDIGTVSQDNAKETSTGAVGAEVSTSTISGFKTVFLESSTMELQQGSDTKTSETESSVDRETSDRARKILGEVQVYDETTILASGSKLLVPDIKLTNSSMTRDPDGHITITKTSTGAKTIFFPLPNQEIQVPHVAEDTSTRYVTSLESATRTLTLTTTNIYYTRDSPITVTSVFTTTIPPRTFVSTIIGSRTILGTIPEPTESVKFEKSTITSKSTTKVTTTTLVFNSITTTVVRTLVLRTEDLTPSGTSTTTSTRATVNVFQENATAKDSSVDSTTLNPKESISTKDSSSSTSVASTSQNLLPNSTNPATKSTDSPPTESTTSVRKYPDDVFNQELCTPECDVTNHELCKKIDGAWACECRPGYSRTENTLPCEDVKSYVVVLRVQKVKDSVLTYKTEMSNSLSLEFKELAALTKKAVTQAYKNSKVKEGYVSADVNSIMNIKKLNKPKELQEGVLVNFTVRVKRSSEIDENVLKKELSRSILASNYSVGNTELYVSPSVQSVQNAQDFDECSDDYNDCGRAAMCINQPGTFTCKCKDGYEDLNPSLPGRVCLGEIKDCEYCNGRGDCTIADKGARICSCHRMYFGRRCEINGLILAIVLPIAAILFILLSCCLLHWCRRSRRQHQKEDKSKPMTYTLGMNNETPTEGIVDRKSMIFDSSSEGSIDHGIRHPYAFDGPYQPEDCTLPKMSSGKSELSLDRSLSTGFAVPPMVIPRAKHHPKQASYGLYQGQMYAW</sequence>
<dbReference type="Gene3D" id="3.30.70.960">
    <property type="entry name" value="SEA domain"/>
    <property type="match status" value="1"/>
</dbReference>
<dbReference type="InterPro" id="IPR050685">
    <property type="entry name" value="LDLR"/>
</dbReference>
<proteinExistence type="predicted"/>
<dbReference type="CDD" id="cd00054">
    <property type="entry name" value="EGF_CA"/>
    <property type="match status" value="1"/>
</dbReference>
<evidence type="ECO:0000256" key="10">
    <source>
        <dbReference type="SAM" id="Phobius"/>
    </source>
</evidence>
<feature type="compositionally biased region" description="Low complexity" evidence="9">
    <location>
        <begin position="2254"/>
        <end position="2267"/>
    </location>
</feature>
<dbReference type="PRINTS" id="PR00261">
    <property type="entry name" value="LDLRECEPTOR"/>
</dbReference>
<organism evidence="13 14">
    <name type="scientific">Limulus polyphemus</name>
    <name type="common">Atlantic horseshoe crab</name>
    <dbReference type="NCBI Taxonomy" id="6850"/>
    <lineage>
        <taxon>Eukaryota</taxon>
        <taxon>Metazoa</taxon>
        <taxon>Ecdysozoa</taxon>
        <taxon>Arthropoda</taxon>
        <taxon>Chelicerata</taxon>
        <taxon>Merostomata</taxon>
        <taxon>Xiphosura</taxon>
        <taxon>Limulidae</taxon>
        <taxon>Limulus</taxon>
    </lineage>
</organism>
<keyword evidence="6 10" id="KW-0472">Membrane</keyword>
<evidence type="ECO:0000256" key="5">
    <source>
        <dbReference type="ARBA" id="ARBA00022989"/>
    </source>
</evidence>
<feature type="compositionally biased region" description="Basic and acidic residues" evidence="9">
    <location>
        <begin position="1993"/>
        <end position="2006"/>
    </location>
</feature>
<dbReference type="Proteomes" id="UP000694941">
    <property type="component" value="Unplaced"/>
</dbReference>
<feature type="region of interest" description="Disordered" evidence="9">
    <location>
        <begin position="810"/>
        <end position="844"/>
    </location>
</feature>
<accession>A0ABM1BGP0</accession>
<keyword evidence="2 8" id="KW-0245">EGF-like domain</keyword>
<dbReference type="SUPFAM" id="SSF82671">
    <property type="entry name" value="SEA domain"/>
    <property type="match status" value="1"/>
</dbReference>
<dbReference type="InterPro" id="IPR018097">
    <property type="entry name" value="EGF_Ca-bd_CS"/>
</dbReference>
<dbReference type="SUPFAM" id="SSF57196">
    <property type="entry name" value="EGF/Laminin"/>
    <property type="match status" value="1"/>
</dbReference>
<keyword evidence="3 10" id="KW-0812">Transmembrane</keyword>
<feature type="domain" description="SEA" evidence="11">
    <location>
        <begin position="2319"/>
        <end position="2445"/>
    </location>
</feature>
<dbReference type="SMART" id="SM00181">
    <property type="entry name" value="EGF"/>
    <property type="match status" value="3"/>
</dbReference>
<evidence type="ECO:0000313" key="14">
    <source>
        <dbReference type="RefSeq" id="XP_013781631.1"/>
    </source>
</evidence>
<dbReference type="InterPro" id="IPR000742">
    <property type="entry name" value="EGF"/>
</dbReference>
<feature type="transmembrane region" description="Helical" evidence="10">
    <location>
        <begin position="2538"/>
        <end position="2561"/>
    </location>
</feature>
<feature type="compositionally biased region" description="Low complexity" evidence="9">
    <location>
        <begin position="2229"/>
        <end position="2242"/>
    </location>
</feature>
<dbReference type="InterPro" id="IPR000082">
    <property type="entry name" value="SEA_dom"/>
</dbReference>
<dbReference type="PROSITE" id="PS50026">
    <property type="entry name" value="EGF_3"/>
    <property type="match status" value="2"/>
</dbReference>
<dbReference type="InterPro" id="IPR036055">
    <property type="entry name" value="LDL_receptor-like_sf"/>
</dbReference>
<dbReference type="PROSITE" id="PS00022">
    <property type="entry name" value="EGF_1"/>
    <property type="match status" value="1"/>
</dbReference>
<feature type="compositionally biased region" description="Polar residues" evidence="9">
    <location>
        <begin position="2211"/>
        <end position="2225"/>
    </location>
</feature>
<dbReference type="SMART" id="SM00179">
    <property type="entry name" value="EGF_CA"/>
    <property type="match status" value="1"/>
</dbReference>
<gene>
    <name evidence="14" type="primary">LOC106465936</name>
</gene>
<dbReference type="InterPro" id="IPR002172">
    <property type="entry name" value="LDrepeatLR_classA_rpt"/>
</dbReference>
<feature type="domain" description="EGF-like" evidence="12">
    <location>
        <begin position="2452"/>
        <end position="2490"/>
    </location>
</feature>
<keyword evidence="4" id="KW-0677">Repeat</keyword>
<dbReference type="PROSITE" id="PS00010">
    <property type="entry name" value="ASX_HYDROXYL"/>
    <property type="match status" value="1"/>
</dbReference>
<evidence type="ECO:0000256" key="4">
    <source>
        <dbReference type="ARBA" id="ARBA00022737"/>
    </source>
</evidence>
<dbReference type="PROSITE" id="PS50024">
    <property type="entry name" value="SEA"/>
    <property type="match status" value="1"/>
</dbReference>
<dbReference type="InterPro" id="IPR000152">
    <property type="entry name" value="EGF-type_Asp/Asn_hydroxyl_site"/>
</dbReference>
<dbReference type="RefSeq" id="XP_013781631.1">
    <property type="nucleotide sequence ID" value="XM_013926177.2"/>
</dbReference>
<dbReference type="PROSITE" id="PS50068">
    <property type="entry name" value="LDLRA_2"/>
    <property type="match status" value="2"/>
</dbReference>
<evidence type="ECO:0000256" key="3">
    <source>
        <dbReference type="ARBA" id="ARBA00022692"/>
    </source>
</evidence>
<dbReference type="Pfam" id="PF07645">
    <property type="entry name" value="EGF_CA"/>
    <property type="match status" value="1"/>
</dbReference>